<name>A0ABU6X0U1_9FABA</name>
<comment type="caution">
    <text evidence="1">The sequence shown here is derived from an EMBL/GenBank/DDBJ whole genome shotgun (WGS) entry which is preliminary data.</text>
</comment>
<organism evidence="1 2">
    <name type="scientific">Stylosanthes scabra</name>
    <dbReference type="NCBI Taxonomy" id="79078"/>
    <lineage>
        <taxon>Eukaryota</taxon>
        <taxon>Viridiplantae</taxon>
        <taxon>Streptophyta</taxon>
        <taxon>Embryophyta</taxon>
        <taxon>Tracheophyta</taxon>
        <taxon>Spermatophyta</taxon>
        <taxon>Magnoliopsida</taxon>
        <taxon>eudicotyledons</taxon>
        <taxon>Gunneridae</taxon>
        <taxon>Pentapetalae</taxon>
        <taxon>rosids</taxon>
        <taxon>fabids</taxon>
        <taxon>Fabales</taxon>
        <taxon>Fabaceae</taxon>
        <taxon>Papilionoideae</taxon>
        <taxon>50 kb inversion clade</taxon>
        <taxon>dalbergioids sensu lato</taxon>
        <taxon>Dalbergieae</taxon>
        <taxon>Pterocarpus clade</taxon>
        <taxon>Stylosanthes</taxon>
    </lineage>
</organism>
<gene>
    <name evidence="1" type="ORF">PIB30_111149</name>
</gene>
<feature type="non-terminal residue" evidence="1">
    <location>
        <position position="65"/>
    </location>
</feature>
<dbReference type="Proteomes" id="UP001341840">
    <property type="component" value="Unassembled WGS sequence"/>
</dbReference>
<reference evidence="1 2" key="1">
    <citation type="journal article" date="2023" name="Plants (Basel)">
        <title>Bridging the Gap: Combining Genomics and Transcriptomics Approaches to Understand Stylosanthes scabra, an Orphan Legume from the Brazilian Caatinga.</title>
        <authorList>
            <person name="Ferreira-Neto J.R.C."/>
            <person name="da Silva M.D."/>
            <person name="Binneck E."/>
            <person name="de Melo N.F."/>
            <person name="da Silva R.H."/>
            <person name="de Melo A.L.T.M."/>
            <person name="Pandolfi V."/>
            <person name="Bustamante F.O."/>
            <person name="Brasileiro-Vidal A.C."/>
            <person name="Benko-Iseppon A.M."/>
        </authorList>
    </citation>
    <scope>NUCLEOTIDE SEQUENCE [LARGE SCALE GENOMIC DNA]</scope>
    <source>
        <tissue evidence="1">Leaves</tissue>
    </source>
</reference>
<evidence type="ECO:0000313" key="1">
    <source>
        <dbReference type="EMBL" id="MED6190961.1"/>
    </source>
</evidence>
<dbReference type="EMBL" id="JASCZI010188071">
    <property type="protein sequence ID" value="MED6190961.1"/>
    <property type="molecule type" value="Genomic_DNA"/>
</dbReference>
<proteinExistence type="predicted"/>
<keyword evidence="2" id="KW-1185">Reference proteome</keyword>
<evidence type="ECO:0000313" key="2">
    <source>
        <dbReference type="Proteomes" id="UP001341840"/>
    </source>
</evidence>
<protein>
    <submittedName>
        <fullName evidence="1">Uncharacterized protein</fullName>
    </submittedName>
</protein>
<accession>A0ABU6X0U1</accession>
<sequence length="65" mass="7309">MPYEFYKFLKLRPLKKTKEIFTAVDVSVVSVVGIAENILVRIGELGIPGDFHMIKSTKGEKGGRR</sequence>